<organism evidence="5 6">
    <name type="scientific">Aldrovandia affinis</name>
    <dbReference type="NCBI Taxonomy" id="143900"/>
    <lineage>
        <taxon>Eukaryota</taxon>
        <taxon>Metazoa</taxon>
        <taxon>Chordata</taxon>
        <taxon>Craniata</taxon>
        <taxon>Vertebrata</taxon>
        <taxon>Euteleostomi</taxon>
        <taxon>Actinopterygii</taxon>
        <taxon>Neopterygii</taxon>
        <taxon>Teleostei</taxon>
        <taxon>Notacanthiformes</taxon>
        <taxon>Halosauridae</taxon>
        <taxon>Aldrovandia</taxon>
    </lineage>
</organism>
<name>A0AAD7W5G0_9TELE</name>
<dbReference type="InterPro" id="IPR002110">
    <property type="entry name" value="Ankyrin_rpt"/>
</dbReference>
<feature type="compositionally biased region" description="Polar residues" evidence="4">
    <location>
        <begin position="359"/>
        <end position="370"/>
    </location>
</feature>
<dbReference type="Gene3D" id="1.25.40.20">
    <property type="entry name" value="Ankyrin repeat-containing domain"/>
    <property type="match status" value="1"/>
</dbReference>
<sequence length="456" mass="50006">MLKGKGQHGLSSFWRLRNTSQSLCGGFLLPKPAGRTGRRFSSTPCRRTKSTWRDSFWTRWTVRSWTPAPRPALPRRHSSRRSSCRTARARFTSPLLLLRRGAHVNRRDERGRTALSHACESGHLDAVRALVRNSADPDVVDVWGNSALMYACVAGHASVVDFLVRAFKRLGGLQIDRQNKVGNSAVEVAKHLGHWDCVLALTGRAKRSRESAASAPRGSERDPDEDNFGTKSWDALEIIVAQSESHVVCPKKGGNTAKIDELCFAATSEGRKSSVVRSRMRSMASIEEFERECDADGAPTASAVLSDACAPNPHARSFQPQHGISTMRAGEIISRHFQPSSRCPDPQFPPLFSPRPAKNASNRGACTGATSARPVSPSPLEILLTPILGHNDGGKNNKRPKAKRGRRRQPLTSASVVDLTTATTRSDAVCPRASSVRRHVTAARRRCPRANRQSPR</sequence>
<feature type="compositionally biased region" description="Basic residues" evidence="4">
    <location>
        <begin position="435"/>
        <end position="456"/>
    </location>
</feature>
<evidence type="ECO:0000256" key="1">
    <source>
        <dbReference type="ARBA" id="ARBA00022737"/>
    </source>
</evidence>
<keyword evidence="6" id="KW-1185">Reference proteome</keyword>
<gene>
    <name evidence="5" type="ORF">AAFF_G00212070</name>
</gene>
<dbReference type="InterPro" id="IPR050889">
    <property type="entry name" value="Dendritic_Spine_Reg/Scaffold"/>
</dbReference>
<dbReference type="SMART" id="SM00248">
    <property type="entry name" value="ANK"/>
    <property type="match status" value="2"/>
</dbReference>
<dbReference type="PROSITE" id="PS50297">
    <property type="entry name" value="ANK_REP_REGION"/>
    <property type="match status" value="1"/>
</dbReference>
<evidence type="ECO:0000313" key="5">
    <source>
        <dbReference type="EMBL" id="KAJ8384075.1"/>
    </source>
</evidence>
<dbReference type="AlphaFoldDB" id="A0AAD7W5G0"/>
<dbReference type="EMBL" id="JAINUG010000280">
    <property type="protein sequence ID" value="KAJ8384075.1"/>
    <property type="molecule type" value="Genomic_DNA"/>
</dbReference>
<dbReference type="InterPro" id="IPR036770">
    <property type="entry name" value="Ankyrin_rpt-contain_sf"/>
</dbReference>
<accession>A0AAD7W5G0</accession>
<dbReference type="SUPFAM" id="SSF48403">
    <property type="entry name" value="Ankyrin repeat"/>
    <property type="match status" value="1"/>
</dbReference>
<dbReference type="PANTHER" id="PTHR24166">
    <property type="entry name" value="ROLLING PEBBLES, ISOFORM B"/>
    <property type="match status" value="1"/>
</dbReference>
<feature type="region of interest" description="Disordered" evidence="4">
    <location>
        <begin position="209"/>
        <end position="228"/>
    </location>
</feature>
<evidence type="ECO:0000313" key="6">
    <source>
        <dbReference type="Proteomes" id="UP001221898"/>
    </source>
</evidence>
<evidence type="ECO:0000256" key="3">
    <source>
        <dbReference type="PROSITE-ProRule" id="PRU00023"/>
    </source>
</evidence>
<feature type="compositionally biased region" description="Basic residues" evidence="4">
    <location>
        <begin position="396"/>
        <end position="409"/>
    </location>
</feature>
<keyword evidence="1" id="KW-0677">Repeat</keyword>
<evidence type="ECO:0008006" key="7">
    <source>
        <dbReference type="Google" id="ProtNLM"/>
    </source>
</evidence>
<dbReference type="PROSITE" id="PS50088">
    <property type="entry name" value="ANK_REPEAT"/>
    <property type="match status" value="1"/>
</dbReference>
<feature type="compositionally biased region" description="Polar residues" evidence="4">
    <location>
        <begin position="410"/>
        <end position="426"/>
    </location>
</feature>
<evidence type="ECO:0000256" key="2">
    <source>
        <dbReference type="ARBA" id="ARBA00023043"/>
    </source>
</evidence>
<dbReference type="PANTHER" id="PTHR24166:SF30">
    <property type="entry name" value="ANKYRIN REPEAT DOMAIN-CONTAINING PROTEIN 63"/>
    <property type="match status" value="1"/>
</dbReference>
<protein>
    <recommendedName>
        <fullName evidence="7">Ankyrin repeat domain-containing protein 63</fullName>
    </recommendedName>
</protein>
<keyword evidence="2 3" id="KW-0040">ANK repeat</keyword>
<feature type="region of interest" description="Disordered" evidence="4">
    <location>
        <begin position="352"/>
        <end position="456"/>
    </location>
</feature>
<comment type="caution">
    <text evidence="5">The sequence shown here is derived from an EMBL/GenBank/DDBJ whole genome shotgun (WGS) entry which is preliminary data.</text>
</comment>
<evidence type="ECO:0000256" key="4">
    <source>
        <dbReference type="SAM" id="MobiDB-lite"/>
    </source>
</evidence>
<proteinExistence type="predicted"/>
<reference evidence="5" key="1">
    <citation type="journal article" date="2023" name="Science">
        <title>Genome structures resolve the early diversification of teleost fishes.</title>
        <authorList>
            <person name="Parey E."/>
            <person name="Louis A."/>
            <person name="Montfort J."/>
            <person name="Bouchez O."/>
            <person name="Roques C."/>
            <person name="Iampietro C."/>
            <person name="Lluch J."/>
            <person name="Castinel A."/>
            <person name="Donnadieu C."/>
            <person name="Desvignes T."/>
            <person name="Floi Bucao C."/>
            <person name="Jouanno E."/>
            <person name="Wen M."/>
            <person name="Mejri S."/>
            <person name="Dirks R."/>
            <person name="Jansen H."/>
            <person name="Henkel C."/>
            <person name="Chen W.J."/>
            <person name="Zahm M."/>
            <person name="Cabau C."/>
            <person name="Klopp C."/>
            <person name="Thompson A.W."/>
            <person name="Robinson-Rechavi M."/>
            <person name="Braasch I."/>
            <person name="Lecointre G."/>
            <person name="Bobe J."/>
            <person name="Postlethwait J.H."/>
            <person name="Berthelot C."/>
            <person name="Roest Crollius H."/>
            <person name="Guiguen Y."/>
        </authorList>
    </citation>
    <scope>NUCLEOTIDE SEQUENCE</scope>
    <source>
        <strain evidence="5">NC1722</strain>
    </source>
</reference>
<dbReference type="Pfam" id="PF12796">
    <property type="entry name" value="Ank_2"/>
    <property type="match status" value="1"/>
</dbReference>
<feature type="repeat" description="ANK" evidence="3">
    <location>
        <begin position="110"/>
        <end position="142"/>
    </location>
</feature>
<dbReference type="Proteomes" id="UP001221898">
    <property type="component" value="Unassembled WGS sequence"/>
</dbReference>